<name>A0A9X8QVX8_9ACTN</name>
<keyword evidence="1" id="KW-1133">Transmembrane helix</keyword>
<dbReference type="InterPro" id="IPR045428">
    <property type="entry name" value="EACC1"/>
</dbReference>
<proteinExistence type="predicted"/>
<evidence type="ECO:0000313" key="3">
    <source>
        <dbReference type="Proteomes" id="UP000184388"/>
    </source>
</evidence>
<organism evidence="2 3">
    <name type="scientific">Streptomyces yunnanensis</name>
    <dbReference type="NCBI Taxonomy" id="156453"/>
    <lineage>
        <taxon>Bacteria</taxon>
        <taxon>Bacillati</taxon>
        <taxon>Actinomycetota</taxon>
        <taxon>Actinomycetes</taxon>
        <taxon>Kitasatosporales</taxon>
        <taxon>Streptomycetaceae</taxon>
        <taxon>Streptomyces</taxon>
    </lineage>
</organism>
<keyword evidence="1" id="KW-0472">Membrane</keyword>
<evidence type="ECO:0000256" key="1">
    <source>
        <dbReference type="SAM" id="Phobius"/>
    </source>
</evidence>
<evidence type="ECO:0000313" key="2">
    <source>
        <dbReference type="EMBL" id="SHM52898.1"/>
    </source>
</evidence>
<sequence>MGEREQELRLRVQGAEGQLQSLMDWLRHEDGLRGRVRAVQPPPAPGEMGGALDVLAVAVGSGGMGVVLANCLSTWIAQRRSDLRITVSTQDGRTVEVDAKGVDPQALARDIERLLNKPEGEEGQQ</sequence>
<dbReference type="Proteomes" id="UP000184388">
    <property type="component" value="Unassembled WGS sequence"/>
</dbReference>
<comment type="caution">
    <text evidence="2">The sequence shown here is derived from an EMBL/GenBank/DDBJ whole genome shotgun (WGS) entry which is preliminary data.</text>
</comment>
<dbReference type="RefSeq" id="WP_073446383.1">
    <property type="nucleotide sequence ID" value="NZ_FRBK01000011.1"/>
</dbReference>
<reference evidence="3" key="1">
    <citation type="submission" date="2016-11" db="EMBL/GenBank/DDBJ databases">
        <authorList>
            <person name="Jaros S."/>
            <person name="Januszkiewicz K."/>
            <person name="Wedrychowicz H."/>
        </authorList>
    </citation>
    <scope>NUCLEOTIDE SEQUENCE [LARGE SCALE GENOMIC DNA]</scope>
    <source>
        <strain evidence="3">CGMCC 4.3555</strain>
    </source>
</reference>
<feature type="transmembrane region" description="Helical" evidence="1">
    <location>
        <begin position="54"/>
        <end position="77"/>
    </location>
</feature>
<protein>
    <submittedName>
        <fullName evidence="2">Uncharacterized protein</fullName>
    </submittedName>
</protein>
<dbReference type="EMBL" id="FRBK01000011">
    <property type="protein sequence ID" value="SHM52898.1"/>
    <property type="molecule type" value="Genomic_DNA"/>
</dbReference>
<dbReference type="Pfam" id="PF19953">
    <property type="entry name" value="EACC1"/>
    <property type="match status" value="1"/>
</dbReference>
<accession>A0A9X8QVX8</accession>
<dbReference type="AlphaFoldDB" id="A0A9X8QVX8"/>
<keyword evidence="1" id="KW-0812">Transmembrane</keyword>
<gene>
    <name evidence="2" type="ORF">SAMN05216268_111317</name>
</gene>